<evidence type="ECO:0000313" key="3">
    <source>
        <dbReference type="Proteomes" id="UP000078387"/>
    </source>
</evidence>
<name>A0A5K1URL6_ENTHI</name>
<gene>
    <name evidence="2" type="ORF">CL6EHI_092370</name>
</gene>
<proteinExistence type="inferred from homology"/>
<dbReference type="AlphaFoldDB" id="A0A5K1URL6"/>
<dbReference type="SMR" id="A0A5K1URL6"/>
<dbReference type="VEuPathDB" id="AmoebaDB:EHI_092370"/>
<dbReference type="Gene3D" id="3.30.429.10">
    <property type="entry name" value="Macrophage Migration Inhibitory Factor"/>
    <property type="match status" value="1"/>
</dbReference>
<organism evidence="2 3">
    <name type="scientific">Entamoeba histolytica</name>
    <dbReference type="NCBI Taxonomy" id="5759"/>
    <lineage>
        <taxon>Eukaryota</taxon>
        <taxon>Amoebozoa</taxon>
        <taxon>Evosea</taxon>
        <taxon>Archamoebae</taxon>
        <taxon>Mastigamoebida</taxon>
        <taxon>Entamoebidae</taxon>
        <taxon>Entamoeba</taxon>
    </lineage>
</organism>
<evidence type="ECO:0000256" key="1">
    <source>
        <dbReference type="ARBA" id="ARBA00005851"/>
    </source>
</evidence>
<dbReference type="VEuPathDB" id="AmoebaDB:EHI5A_082450"/>
<dbReference type="InterPro" id="IPR001398">
    <property type="entry name" value="Macrophage_inhib_fac"/>
</dbReference>
<dbReference type="EMBL" id="BDEQ01000001">
    <property type="protein sequence ID" value="GAT92470.1"/>
    <property type="molecule type" value="Genomic_DNA"/>
</dbReference>
<dbReference type="SUPFAM" id="SSF55331">
    <property type="entry name" value="Tautomerase/MIF"/>
    <property type="match status" value="1"/>
</dbReference>
<reference evidence="2 3" key="1">
    <citation type="submission" date="2016-05" db="EMBL/GenBank/DDBJ databases">
        <title>First whole genome sequencing of Entamoeba histolytica HM1:IMSS-clone-6.</title>
        <authorList>
            <person name="Mukherjee Avik.K."/>
            <person name="Izumyama S."/>
            <person name="Nakada-Tsukui K."/>
            <person name="Nozaki T."/>
        </authorList>
    </citation>
    <scope>NUCLEOTIDE SEQUENCE [LARGE SCALE GENOMIC DNA]</scope>
    <source>
        <strain evidence="2 3">HM1:IMSS clone 6</strain>
    </source>
</reference>
<comment type="caution">
    <text evidence="2">The sequence shown here is derived from an EMBL/GenBank/DDBJ whole genome shotgun (WGS) entry which is preliminary data.</text>
</comment>
<sequence>MPHALITLSADITEEIKKEIAHESMKILSEVIGKPISYCATQVVTSVGGFGGKIVKSAFIDIKSISGLKGKQEGLSDRYCKLLEQKAGIEGGNIYLNFTEMTGNNWGYDHSTF</sequence>
<dbReference type="Pfam" id="PF01187">
    <property type="entry name" value="MIF"/>
    <property type="match status" value="1"/>
</dbReference>
<dbReference type="OMA" id="RVYISFN"/>
<dbReference type="VEuPathDB" id="AmoebaDB:EHI8A_051440"/>
<dbReference type="VEuPathDB" id="AmoebaDB:EHI7A_051880"/>
<evidence type="ECO:0000313" key="2">
    <source>
        <dbReference type="EMBL" id="GAT92470.1"/>
    </source>
</evidence>
<dbReference type="VEuPathDB" id="AmoebaDB:KM1_087600"/>
<dbReference type="Proteomes" id="UP000078387">
    <property type="component" value="Unassembled WGS sequence"/>
</dbReference>
<accession>A0A5K1URL6</accession>
<protein>
    <submittedName>
        <fullName evidence="2">Macrophage migration inhibitory factor-like protein</fullName>
    </submittedName>
</protein>
<dbReference type="InterPro" id="IPR014347">
    <property type="entry name" value="Tautomerase/MIF_sf"/>
</dbReference>
<comment type="similarity">
    <text evidence="1">Belongs to the MIF family.</text>
</comment>